<dbReference type="Gene3D" id="3.30.2010.20">
    <property type="match status" value="1"/>
</dbReference>
<organism evidence="2">
    <name type="scientific">Cutibacterium granulosum DSM 20700</name>
    <dbReference type="NCBI Taxonomy" id="1160719"/>
    <lineage>
        <taxon>Bacteria</taxon>
        <taxon>Bacillati</taxon>
        <taxon>Actinomycetota</taxon>
        <taxon>Actinomycetes</taxon>
        <taxon>Propionibacteriales</taxon>
        <taxon>Propionibacteriaceae</taxon>
        <taxon>Cutibacterium</taxon>
    </lineage>
</organism>
<evidence type="ECO:0000313" key="2">
    <source>
        <dbReference type="EMBL" id="OCT43807.1"/>
    </source>
</evidence>
<feature type="region of interest" description="Disordered" evidence="1">
    <location>
        <begin position="1"/>
        <end position="23"/>
    </location>
</feature>
<dbReference type="InterPro" id="IPR038555">
    <property type="entry name" value="Zincin_1_sf"/>
</dbReference>
<feature type="compositionally biased region" description="Basic residues" evidence="1">
    <location>
        <begin position="1"/>
        <end position="11"/>
    </location>
</feature>
<protein>
    <recommendedName>
        <fullName evidence="3">Metallopeptidase family protein</fullName>
    </recommendedName>
</protein>
<dbReference type="InterPro" id="IPR010428">
    <property type="entry name" value="Zincin_1"/>
</dbReference>
<dbReference type="CDD" id="cd12954">
    <property type="entry name" value="MMP_TTHA0227_like_1"/>
    <property type="match status" value="1"/>
</dbReference>
<evidence type="ECO:0000256" key="1">
    <source>
        <dbReference type="SAM" id="MobiDB-lite"/>
    </source>
</evidence>
<accession>A0A9X5LWB4</accession>
<dbReference type="EMBL" id="JNBU01000001">
    <property type="protein sequence ID" value="OCT43807.1"/>
    <property type="molecule type" value="Genomic_DNA"/>
</dbReference>
<sequence length="141" mass="15485">MSTRRDRHGRGPRGPVVLPREHGGVTRRLRPTRNEFFQLCVAQSAQRILESCPGVLSQVIIGIEDVPGATEWTQGRVPLASAQDPDGRSPAKVVLYRRPLELRAATRPGLAILVHRTLVEQLSALTGFPVSVIDPHEDGMI</sequence>
<reference evidence="2" key="1">
    <citation type="submission" date="2014-05" db="EMBL/GenBank/DDBJ databases">
        <authorList>
            <person name="Jahns A.C."/>
            <person name="Eilers H."/>
            <person name="Alexeyev O.A."/>
        </authorList>
    </citation>
    <scope>NUCLEOTIDE SEQUENCE [LARGE SCALE GENOMIC DNA]</scope>
    <source>
        <strain evidence="2">DSM 20700</strain>
    </source>
</reference>
<proteinExistence type="predicted"/>
<comment type="caution">
    <text evidence="2">The sequence shown here is derived from an EMBL/GenBank/DDBJ whole genome shotgun (WGS) entry which is preliminary data.</text>
</comment>
<evidence type="ECO:0008006" key="3">
    <source>
        <dbReference type="Google" id="ProtNLM"/>
    </source>
</evidence>
<gene>
    <name evidence="2" type="ORF">L860_02330</name>
</gene>
<dbReference type="SUPFAM" id="SSF55486">
    <property type="entry name" value="Metalloproteases ('zincins'), catalytic domain"/>
    <property type="match status" value="1"/>
</dbReference>
<dbReference type="RefSeq" id="WP_036957446.1">
    <property type="nucleotide sequence ID" value="NZ_JNBU02000014.1"/>
</dbReference>
<dbReference type="Pfam" id="PF06262">
    <property type="entry name" value="Zincin_1"/>
    <property type="match status" value="1"/>
</dbReference>
<dbReference type="AlphaFoldDB" id="A0A9X5LWB4"/>
<name>A0A9X5LWB4_9ACTN</name>